<dbReference type="EMBL" id="KN823844">
    <property type="protein sequence ID" value="KIO15739.1"/>
    <property type="molecule type" value="Genomic_DNA"/>
</dbReference>
<gene>
    <name evidence="1" type="ORF">M407DRAFT_13158</name>
</gene>
<evidence type="ECO:0000313" key="2">
    <source>
        <dbReference type="Proteomes" id="UP000054248"/>
    </source>
</evidence>
<accession>A0A0C3Q0Y5</accession>
<proteinExistence type="predicted"/>
<sequence>MERQEGAIFEIQVKGGYRVLEQIGVFENLGNLADEGNVPTPRKPVRFAGWATTGANLSVSSISFANGVGLQEWVDGRLAFLRNTKRNTGFQERYICWSDCLINNLDAEIRATKSFRDFLNHIYTIGVEVDQKCSSVDFAIHNWILTTLSGKFNSTQGLSYDLGRELFADLTDIQE</sequence>
<protein>
    <submittedName>
        <fullName evidence="1">Uncharacterized protein</fullName>
    </submittedName>
</protein>
<reference evidence="2" key="2">
    <citation type="submission" date="2015-01" db="EMBL/GenBank/DDBJ databases">
        <title>Evolutionary Origins and Diversification of the Mycorrhizal Mutualists.</title>
        <authorList>
            <consortium name="DOE Joint Genome Institute"/>
            <consortium name="Mycorrhizal Genomics Consortium"/>
            <person name="Kohler A."/>
            <person name="Kuo A."/>
            <person name="Nagy L.G."/>
            <person name="Floudas D."/>
            <person name="Copeland A."/>
            <person name="Barry K.W."/>
            <person name="Cichocki N."/>
            <person name="Veneault-Fourrey C."/>
            <person name="LaButti K."/>
            <person name="Lindquist E.A."/>
            <person name="Lipzen A."/>
            <person name="Lundell T."/>
            <person name="Morin E."/>
            <person name="Murat C."/>
            <person name="Riley R."/>
            <person name="Ohm R."/>
            <person name="Sun H."/>
            <person name="Tunlid A."/>
            <person name="Henrissat B."/>
            <person name="Grigoriev I.V."/>
            <person name="Hibbett D.S."/>
            <person name="Martin F."/>
        </authorList>
    </citation>
    <scope>NUCLEOTIDE SEQUENCE [LARGE SCALE GENOMIC DNA]</scope>
    <source>
        <strain evidence="2">MUT 4182</strain>
    </source>
</reference>
<dbReference type="Proteomes" id="UP000054248">
    <property type="component" value="Unassembled WGS sequence"/>
</dbReference>
<organism evidence="1 2">
    <name type="scientific">Tulasnella calospora MUT 4182</name>
    <dbReference type="NCBI Taxonomy" id="1051891"/>
    <lineage>
        <taxon>Eukaryota</taxon>
        <taxon>Fungi</taxon>
        <taxon>Dikarya</taxon>
        <taxon>Basidiomycota</taxon>
        <taxon>Agaricomycotina</taxon>
        <taxon>Agaricomycetes</taxon>
        <taxon>Cantharellales</taxon>
        <taxon>Tulasnellaceae</taxon>
        <taxon>Tulasnella</taxon>
    </lineage>
</organism>
<name>A0A0C3Q0Y5_9AGAM</name>
<keyword evidence="2" id="KW-1185">Reference proteome</keyword>
<reference evidence="1 2" key="1">
    <citation type="submission" date="2014-04" db="EMBL/GenBank/DDBJ databases">
        <authorList>
            <consortium name="DOE Joint Genome Institute"/>
            <person name="Kuo A."/>
            <person name="Girlanda M."/>
            <person name="Perotto S."/>
            <person name="Kohler A."/>
            <person name="Nagy L.G."/>
            <person name="Floudas D."/>
            <person name="Copeland A."/>
            <person name="Barry K.W."/>
            <person name="Cichocki N."/>
            <person name="Veneault-Fourrey C."/>
            <person name="LaButti K."/>
            <person name="Lindquist E.A."/>
            <person name="Lipzen A."/>
            <person name="Lundell T."/>
            <person name="Morin E."/>
            <person name="Murat C."/>
            <person name="Sun H."/>
            <person name="Tunlid A."/>
            <person name="Henrissat B."/>
            <person name="Grigoriev I.V."/>
            <person name="Hibbett D.S."/>
            <person name="Martin F."/>
            <person name="Nordberg H.P."/>
            <person name="Cantor M.N."/>
            <person name="Hua S.X."/>
        </authorList>
    </citation>
    <scope>NUCLEOTIDE SEQUENCE [LARGE SCALE GENOMIC DNA]</scope>
    <source>
        <strain evidence="1 2">MUT 4182</strain>
    </source>
</reference>
<dbReference type="AlphaFoldDB" id="A0A0C3Q0Y5"/>
<dbReference type="HOGENOM" id="CLU_109500_0_0_1"/>
<evidence type="ECO:0000313" key="1">
    <source>
        <dbReference type="EMBL" id="KIO15739.1"/>
    </source>
</evidence>